<proteinExistence type="predicted"/>
<accession>A0ABD7GBZ7</accession>
<organism evidence="1 2">
    <name type="scientific">Aeromonas hydrophila</name>
    <dbReference type="NCBI Taxonomy" id="644"/>
    <lineage>
        <taxon>Bacteria</taxon>
        <taxon>Pseudomonadati</taxon>
        <taxon>Pseudomonadota</taxon>
        <taxon>Gammaproteobacteria</taxon>
        <taxon>Aeromonadales</taxon>
        <taxon>Aeromonadaceae</taxon>
        <taxon>Aeromonas</taxon>
    </lineage>
</organism>
<protein>
    <submittedName>
        <fullName evidence="1">Uncharacterized protein</fullName>
    </submittedName>
</protein>
<evidence type="ECO:0000313" key="1">
    <source>
        <dbReference type="EMBL" id="RCF52070.1"/>
    </source>
</evidence>
<reference evidence="1 2" key="1">
    <citation type="journal article" date="2018" name="PLoS ONE">
        <title>Phenotypic characterization and whole genome analysis of extended-spectrum beta-lactamase-producing bacteria isolated from dogs in Germany.</title>
        <authorList>
            <person name="Boehmer T."/>
            <person name="Vogler A.J."/>
            <person name="Thomas A."/>
            <person name="Sauer S."/>
            <person name="Hergenroether M."/>
            <person name="Straubinger R.K."/>
            <person name="Birdsell D."/>
            <person name="Keim P."/>
            <person name="Sahl J.W."/>
            <person name="Williamson C.H."/>
            <person name="Riehm J.M."/>
        </authorList>
    </citation>
    <scope>NUCLEOTIDE SEQUENCE [LARGE SCALE GENOMIC DNA]</scope>
    <source>
        <strain evidence="1 2">AFG_SD03_1510_Ahy_093</strain>
    </source>
</reference>
<gene>
    <name evidence="1" type="ORF">C6C11_04360</name>
</gene>
<reference evidence="2" key="2">
    <citation type="submission" date="2018-02" db="EMBL/GenBank/DDBJ databases">
        <title>Phenotypic characterization and whole genome analysis of multidrug-resistant, extended-spectrum beta-lactamase-producing bacteria isolated from dogs in Germany.</title>
        <authorList>
            <person name="Williamson C."/>
        </authorList>
    </citation>
    <scope>NUCLEOTIDE SEQUENCE [LARGE SCALE GENOMIC DNA]</scope>
    <source>
        <strain evidence="2">AFG_SD03_1510_Ahy_093</strain>
    </source>
</reference>
<comment type="caution">
    <text evidence="1">The sequence shown here is derived from an EMBL/GenBank/DDBJ whole genome shotgun (WGS) entry which is preliminary data.</text>
</comment>
<name>A0ABD7GBZ7_AERHY</name>
<dbReference type="Proteomes" id="UP000253075">
    <property type="component" value="Unassembled WGS sequence"/>
</dbReference>
<dbReference type="AlphaFoldDB" id="A0ABD7GBZ7"/>
<dbReference type="RefSeq" id="WP_113994349.1">
    <property type="nucleotide sequence ID" value="NZ_JACLAM010000001.1"/>
</dbReference>
<dbReference type="EMBL" id="PUTQ01000004">
    <property type="protein sequence ID" value="RCF52070.1"/>
    <property type="molecule type" value="Genomic_DNA"/>
</dbReference>
<sequence>MNISPSKIWTPKEWEDHANNLLRIRFRHLKDDYIPIPDQDRGDGGIEGFSLDGYAYQMYCPQDVTTISSLYEKQRIKMTDDINKFIFNKSKMKGFFGDLKIKRWVLVVPEHKTKDIVTHATKKTAEVKAANLDYVDTANFRVLVWDLDEFKAEEAELLAAGMAVLRLEPINVLASQIENYQSETPEFSENMTRKLKKLSNSPGAVKKGQETLTKTAIISQNMMSELKQEYGEYYEQISTTAIKRAEQLDIEALDAEPETQKISYQINTLKEQLRKNCKLHTDNLDTISQGIVADWLMNCTLDFE</sequence>
<evidence type="ECO:0000313" key="2">
    <source>
        <dbReference type="Proteomes" id="UP000253075"/>
    </source>
</evidence>